<proteinExistence type="predicted"/>
<dbReference type="EMBL" id="AYLO01000098">
    <property type="protein sequence ID" value="ESS71463.1"/>
    <property type="molecule type" value="Genomic_DNA"/>
</dbReference>
<reference evidence="2 3" key="1">
    <citation type="journal article" date="2013" name="Genome Announc.">
        <title>Draft Genome Sequence of the Methanotrophic Gammaproteobacterium Methyloglobulus morosus DSM 22980 Strain KoM1.</title>
        <authorList>
            <person name="Poehlein A."/>
            <person name="Deutzmann J.S."/>
            <person name="Daniel R."/>
            <person name="Simeonova D.D."/>
        </authorList>
    </citation>
    <scope>NUCLEOTIDE SEQUENCE [LARGE SCALE GENOMIC DNA]</scope>
    <source>
        <strain evidence="2 3">KoM1</strain>
    </source>
</reference>
<organism evidence="2 3">
    <name type="scientific">Methyloglobulus morosus KoM1</name>
    <dbReference type="NCBI Taxonomy" id="1116472"/>
    <lineage>
        <taxon>Bacteria</taxon>
        <taxon>Pseudomonadati</taxon>
        <taxon>Pseudomonadota</taxon>
        <taxon>Gammaproteobacteria</taxon>
        <taxon>Methylococcales</taxon>
        <taxon>Methylococcaceae</taxon>
        <taxon>Methyloglobulus</taxon>
    </lineage>
</organism>
<dbReference type="AlphaFoldDB" id="V5C3R8"/>
<gene>
    <name evidence="2" type="ORF">MGMO_103c00300</name>
</gene>
<dbReference type="Proteomes" id="UP000017842">
    <property type="component" value="Unassembled WGS sequence"/>
</dbReference>
<dbReference type="OrthoDB" id="1551210at2"/>
<keyword evidence="3" id="KW-1185">Reference proteome</keyword>
<name>V5C3R8_9GAMM</name>
<dbReference type="PATRIC" id="fig|1116472.3.peg.2813"/>
<feature type="domain" description="Transposase DDE" evidence="1">
    <location>
        <begin position="38"/>
        <end position="93"/>
    </location>
</feature>
<dbReference type="Pfam" id="PF13586">
    <property type="entry name" value="DDE_Tnp_1_2"/>
    <property type="match status" value="1"/>
</dbReference>
<dbReference type="eggNOG" id="COG3293">
    <property type="taxonomic scope" value="Bacteria"/>
</dbReference>
<dbReference type="PANTHER" id="PTHR30007">
    <property type="entry name" value="PHP DOMAIN PROTEIN"/>
    <property type="match status" value="1"/>
</dbReference>
<dbReference type="PANTHER" id="PTHR30007:SF0">
    <property type="entry name" value="TRANSPOSASE"/>
    <property type="match status" value="1"/>
</dbReference>
<dbReference type="InterPro" id="IPR025668">
    <property type="entry name" value="Tnp_DDE_dom"/>
</dbReference>
<evidence type="ECO:0000313" key="2">
    <source>
        <dbReference type="EMBL" id="ESS71463.1"/>
    </source>
</evidence>
<protein>
    <submittedName>
        <fullName evidence="2">Transposase</fullName>
    </submittedName>
</protein>
<evidence type="ECO:0000259" key="1">
    <source>
        <dbReference type="Pfam" id="PF13586"/>
    </source>
</evidence>
<sequence length="97" mass="10768">MLKAVAAKYASLEAFSGDAGYRGTAVEFVETALKLKLHISQKTKDAFAVLPKRWIVERTFAWLGNYLGLAKDFEILTASAENRVRIAMIQISLAKCM</sequence>
<accession>V5C3R8</accession>
<dbReference type="STRING" id="1116472.MGMO_103c00300"/>
<evidence type="ECO:0000313" key="3">
    <source>
        <dbReference type="Proteomes" id="UP000017842"/>
    </source>
</evidence>
<comment type="caution">
    <text evidence="2">The sequence shown here is derived from an EMBL/GenBank/DDBJ whole genome shotgun (WGS) entry which is preliminary data.</text>
</comment>